<evidence type="ECO:0000256" key="3">
    <source>
        <dbReference type="ARBA" id="ARBA00023125"/>
    </source>
</evidence>
<gene>
    <name evidence="6" type="ORF">E9232_002768</name>
</gene>
<dbReference type="SUPFAM" id="SSF53850">
    <property type="entry name" value="Periplasmic binding protein-like II"/>
    <property type="match status" value="1"/>
</dbReference>
<dbReference type="Proteomes" id="UP001262410">
    <property type="component" value="Unassembled WGS sequence"/>
</dbReference>
<organism evidence="6 7">
    <name type="scientific">Inquilinus ginsengisoli</name>
    <dbReference type="NCBI Taxonomy" id="363840"/>
    <lineage>
        <taxon>Bacteria</taxon>
        <taxon>Pseudomonadati</taxon>
        <taxon>Pseudomonadota</taxon>
        <taxon>Alphaproteobacteria</taxon>
        <taxon>Rhodospirillales</taxon>
        <taxon>Rhodospirillaceae</taxon>
        <taxon>Inquilinus</taxon>
    </lineage>
</organism>
<comment type="caution">
    <text evidence="6">The sequence shown here is derived from an EMBL/GenBank/DDBJ whole genome shotgun (WGS) entry which is preliminary data.</text>
</comment>
<keyword evidence="2" id="KW-0805">Transcription regulation</keyword>
<dbReference type="Gene3D" id="3.40.190.10">
    <property type="entry name" value="Periplasmic binding protein-like II"/>
    <property type="match status" value="2"/>
</dbReference>
<evidence type="ECO:0000259" key="5">
    <source>
        <dbReference type="PROSITE" id="PS50931"/>
    </source>
</evidence>
<dbReference type="InterPro" id="IPR036388">
    <property type="entry name" value="WH-like_DNA-bd_sf"/>
</dbReference>
<dbReference type="Pfam" id="PF03466">
    <property type="entry name" value="LysR_substrate"/>
    <property type="match status" value="1"/>
</dbReference>
<dbReference type="InterPro" id="IPR005119">
    <property type="entry name" value="LysR_subst-bd"/>
</dbReference>
<feature type="domain" description="HTH lysR-type" evidence="5">
    <location>
        <begin position="6"/>
        <end position="63"/>
    </location>
</feature>
<dbReference type="InterPro" id="IPR058163">
    <property type="entry name" value="LysR-type_TF_proteobact-type"/>
</dbReference>
<dbReference type="PANTHER" id="PTHR30537:SF74">
    <property type="entry name" value="HTH-TYPE TRANSCRIPTIONAL REGULATOR TRPI"/>
    <property type="match status" value="1"/>
</dbReference>
<protein>
    <submittedName>
        <fullName evidence="6">DNA-binding transcriptional LysR family regulator</fullName>
    </submittedName>
</protein>
<dbReference type="InterPro" id="IPR036390">
    <property type="entry name" value="WH_DNA-bd_sf"/>
</dbReference>
<dbReference type="Gene3D" id="1.10.10.10">
    <property type="entry name" value="Winged helix-like DNA-binding domain superfamily/Winged helix DNA-binding domain"/>
    <property type="match status" value="1"/>
</dbReference>
<evidence type="ECO:0000256" key="2">
    <source>
        <dbReference type="ARBA" id="ARBA00023015"/>
    </source>
</evidence>
<reference evidence="6 7" key="1">
    <citation type="submission" date="2023-07" db="EMBL/GenBank/DDBJ databases">
        <title>Sorghum-associated microbial communities from plants grown in Nebraska, USA.</title>
        <authorList>
            <person name="Schachtman D."/>
        </authorList>
    </citation>
    <scope>NUCLEOTIDE SEQUENCE [LARGE SCALE GENOMIC DNA]</scope>
    <source>
        <strain evidence="6 7">584</strain>
    </source>
</reference>
<evidence type="ECO:0000313" key="7">
    <source>
        <dbReference type="Proteomes" id="UP001262410"/>
    </source>
</evidence>
<dbReference type="RefSeq" id="WP_309794718.1">
    <property type="nucleotide sequence ID" value="NZ_JAVDPW010000004.1"/>
</dbReference>
<dbReference type="InterPro" id="IPR000847">
    <property type="entry name" value="LysR_HTH_N"/>
</dbReference>
<name>A0ABU1JPK9_9PROT</name>
<keyword evidence="7" id="KW-1185">Reference proteome</keyword>
<dbReference type="Pfam" id="PF00126">
    <property type="entry name" value="HTH_1"/>
    <property type="match status" value="1"/>
</dbReference>
<keyword evidence="3 6" id="KW-0238">DNA-binding</keyword>
<comment type="similarity">
    <text evidence="1">Belongs to the LysR transcriptional regulatory family.</text>
</comment>
<dbReference type="SUPFAM" id="SSF46785">
    <property type="entry name" value="Winged helix' DNA-binding domain"/>
    <property type="match status" value="1"/>
</dbReference>
<proteinExistence type="inferred from homology"/>
<evidence type="ECO:0000256" key="4">
    <source>
        <dbReference type="ARBA" id="ARBA00023163"/>
    </source>
</evidence>
<evidence type="ECO:0000256" key="1">
    <source>
        <dbReference type="ARBA" id="ARBA00009437"/>
    </source>
</evidence>
<dbReference type="PROSITE" id="PS50931">
    <property type="entry name" value="HTH_LYSR"/>
    <property type="match status" value="1"/>
</dbReference>
<dbReference type="EMBL" id="JAVDPW010000004">
    <property type="protein sequence ID" value="MDR6290247.1"/>
    <property type="molecule type" value="Genomic_DNA"/>
</dbReference>
<sequence>MPHLLPPMNALRAFEAVARCGSILKAAEDLGVVRGAVRQQIAALEAHFGTALFRRDGRSLVLTEPGRAYAEAVAEAFAILARASAELDAGHRGRLKLGVPSAFAVWWLMPRLAALQAALPQVEIDIMPMTVVEALSRHPELDAVIMGGEYRPSPDITATRFMEDEFGPVAAPELASRLGLAAGPAGLAAATGLTSRSAPTLWDDWFTESGTPPVRFARMQAFEDLLLAIGAARSGLGVAVAPRTAVEDDIARGGLAAPWGFTRRPAGYSLCRRAADAASPPLAALAGWLLAAGAQG</sequence>
<keyword evidence="4" id="KW-0804">Transcription</keyword>
<accession>A0ABU1JPK9</accession>
<dbReference type="PANTHER" id="PTHR30537">
    <property type="entry name" value="HTH-TYPE TRANSCRIPTIONAL REGULATOR"/>
    <property type="match status" value="1"/>
</dbReference>
<evidence type="ECO:0000313" key="6">
    <source>
        <dbReference type="EMBL" id="MDR6290247.1"/>
    </source>
</evidence>
<dbReference type="GO" id="GO:0003677">
    <property type="term" value="F:DNA binding"/>
    <property type="evidence" value="ECO:0007669"/>
    <property type="project" value="UniProtKB-KW"/>
</dbReference>